<keyword evidence="4" id="KW-0411">Iron-sulfur</keyword>
<organism evidence="6">
    <name type="scientific">marine sediment metagenome</name>
    <dbReference type="NCBI Taxonomy" id="412755"/>
    <lineage>
        <taxon>unclassified sequences</taxon>
        <taxon>metagenomes</taxon>
        <taxon>ecological metagenomes</taxon>
    </lineage>
</organism>
<dbReference type="PANTHER" id="PTHR11228">
    <property type="entry name" value="RADICAL SAM DOMAIN PROTEIN"/>
    <property type="match status" value="1"/>
</dbReference>
<dbReference type="GO" id="GO:0051536">
    <property type="term" value="F:iron-sulfur cluster binding"/>
    <property type="evidence" value="ECO:0007669"/>
    <property type="project" value="UniProtKB-KW"/>
</dbReference>
<reference evidence="6" key="1">
    <citation type="journal article" date="2015" name="Nature">
        <title>Complex archaea that bridge the gap between prokaryotes and eukaryotes.</title>
        <authorList>
            <person name="Spang A."/>
            <person name="Saw J.H."/>
            <person name="Jorgensen S.L."/>
            <person name="Zaremba-Niedzwiedzka K."/>
            <person name="Martijn J."/>
            <person name="Lind A.E."/>
            <person name="van Eijk R."/>
            <person name="Schleper C."/>
            <person name="Guy L."/>
            <person name="Ettema T.J."/>
        </authorList>
    </citation>
    <scope>NUCLEOTIDE SEQUENCE</scope>
</reference>
<dbReference type="SFLD" id="SFLDS00029">
    <property type="entry name" value="Radical_SAM"/>
    <property type="match status" value="1"/>
</dbReference>
<gene>
    <name evidence="6" type="ORF">LCGC14_2691510</name>
</gene>
<feature type="domain" description="Radical SAM core" evidence="5">
    <location>
        <begin position="56"/>
        <end position="266"/>
    </location>
</feature>
<dbReference type="EMBL" id="LAZR01047713">
    <property type="protein sequence ID" value="KKK93575.1"/>
    <property type="molecule type" value="Genomic_DNA"/>
</dbReference>
<dbReference type="InterPro" id="IPR050377">
    <property type="entry name" value="Radical_SAM_PqqE_MftC-like"/>
</dbReference>
<dbReference type="PANTHER" id="PTHR11228:SF7">
    <property type="entry name" value="PQQA PEPTIDE CYCLASE"/>
    <property type="match status" value="1"/>
</dbReference>
<dbReference type="CDD" id="cd01335">
    <property type="entry name" value="Radical_SAM"/>
    <property type="match status" value="1"/>
</dbReference>
<evidence type="ECO:0000256" key="3">
    <source>
        <dbReference type="ARBA" id="ARBA00023004"/>
    </source>
</evidence>
<protein>
    <recommendedName>
        <fullName evidence="5">Radical SAM core domain-containing protein</fullName>
    </recommendedName>
</protein>
<dbReference type="Pfam" id="PF04055">
    <property type="entry name" value="Radical_SAM"/>
    <property type="match status" value="1"/>
</dbReference>
<accession>A0A0F9A5V7</accession>
<keyword evidence="1" id="KW-0949">S-adenosyl-L-methionine</keyword>
<evidence type="ECO:0000313" key="6">
    <source>
        <dbReference type="EMBL" id="KKK93575.1"/>
    </source>
</evidence>
<feature type="non-terminal residue" evidence="6">
    <location>
        <position position="362"/>
    </location>
</feature>
<sequence length="362" mass="40856">MPKPLLTRNEYFGKSIYDPNTFRHYYASDSECAEFIRHSRVRELDNDCINAVTGIIYSPIRVYFDLTSQCNLTCKTCLNRSGNAMFDELSIRESIRVVEGMHRDSVFEIRFSGGEPTLKRGWHLIMARSQELGLVTSLNSNGVYDGNTLDKLIKIRPEETTISLDGYREGNDHIRGKGMYQRAVDSIRELSAAGCRVTINTVITGALCERDIRGLLDLTSKYCADISFFHIRPFGRATDHKDLHLNYAKLCKYYELIDKIMCDYPEARVRTRSSSLRRNSIGVGEAMAHGLLSGGADGFTRLNILPNGDIFAGGCVPYVDSMFREQLLLGNILQEDYSVLNVWRGNQKLCNIRGLSSKLAAK</sequence>
<name>A0A0F9A5V7_9ZZZZ</name>
<dbReference type="InterPro" id="IPR007197">
    <property type="entry name" value="rSAM"/>
</dbReference>
<dbReference type="InterPro" id="IPR058240">
    <property type="entry name" value="rSAM_sf"/>
</dbReference>
<evidence type="ECO:0000256" key="4">
    <source>
        <dbReference type="ARBA" id="ARBA00023014"/>
    </source>
</evidence>
<dbReference type="SFLD" id="SFLDG01067">
    <property type="entry name" value="SPASM/twitch_domain_containing"/>
    <property type="match status" value="1"/>
</dbReference>
<dbReference type="GO" id="GO:0003824">
    <property type="term" value="F:catalytic activity"/>
    <property type="evidence" value="ECO:0007669"/>
    <property type="project" value="InterPro"/>
</dbReference>
<proteinExistence type="predicted"/>
<evidence type="ECO:0000259" key="5">
    <source>
        <dbReference type="PROSITE" id="PS51918"/>
    </source>
</evidence>
<evidence type="ECO:0000256" key="2">
    <source>
        <dbReference type="ARBA" id="ARBA00022723"/>
    </source>
</evidence>
<comment type="caution">
    <text evidence="6">The sequence shown here is derived from an EMBL/GenBank/DDBJ whole genome shotgun (WGS) entry which is preliminary data.</text>
</comment>
<dbReference type="InterPro" id="IPR013785">
    <property type="entry name" value="Aldolase_TIM"/>
</dbReference>
<dbReference type="SUPFAM" id="SSF102114">
    <property type="entry name" value="Radical SAM enzymes"/>
    <property type="match status" value="1"/>
</dbReference>
<keyword evidence="3" id="KW-0408">Iron</keyword>
<dbReference type="GO" id="GO:0046872">
    <property type="term" value="F:metal ion binding"/>
    <property type="evidence" value="ECO:0007669"/>
    <property type="project" value="UniProtKB-KW"/>
</dbReference>
<dbReference type="AlphaFoldDB" id="A0A0F9A5V7"/>
<dbReference type="PROSITE" id="PS51918">
    <property type="entry name" value="RADICAL_SAM"/>
    <property type="match status" value="1"/>
</dbReference>
<dbReference type="Gene3D" id="3.20.20.70">
    <property type="entry name" value="Aldolase class I"/>
    <property type="match status" value="1"/>
</dbReference>
<evidence type="ECO:0000256" key="1">
    <source>
        <dbReference type="ARBA" id="ARBA00022691"/>
    </source>
</evidence>
<keyword evidence="2" id="KW-0479">Metal-binding</keyword>